<evidence type="ECO:0000256" key="11">
    <source>
        <dbReference type="ARBA" id="ARBA00033184"/>
    </source>
</evidence>
<evidence type="ECO:0000256" key="3">
    <source>
        <dbReference type="ARBA" id="ARBA00009655"/>
    </source>
</evidence>
<evidence type="ECO:0000256" key="6">
    <source>
        <dbReference type="ARBA" id="ARBA00022475"/>
    </source>
</evidence>
<evidence type="ECO:0000256" key="13">
    <source>
        <dbReference type="SAM" id="Phobius"/>
    </source>
</evidence>
<keyword evidence="17" id="KW-1185">Reference proteome</keyword>
<dbReference type="GO" id="GO:0005886">
    <property type="term" value="C:plasma membrane"/>
    <property type="evidence" value="ECO:0007669"/>
    <property type="project" value="UniProtKB-SubCell"/>
</dbReference>
<feature type="transmembrane region" description="Helical" evidence="13">
    <location>
        <begin position="90"/>
        <end position="109"/>
    </location>
</feature>
<evidence type="ECO:0000256" key="9">
    <source>
        <dbReference type="ARBA" id="ARBA00022989"/>
    </source>
</evidence>
<name>A0A3N9W397_9ACTN</name>
<evidence type="ECO:0000256" key="4">
    <source>
        <dbReference type="ARBA" id="ARBA00012037"/>
    </source>
</evidence>
<feature type="transmembrane region" description="Helical" evidence="13">
    <location>
        <begin position="59"/>
        <end position="78"/>
    </location>
</feature>
<comment type="caution">
    <text evidence="16">The sequence shown here is derived from an EMBL/GenBank/DDBJ whole genome shotgun (WGS) entry which is preliminary data.</text>
</comment>
<dbReference type="EC" id="2.4.2.46" evidence="4"/>
<dbReference type="AlphaFoldDB" id="A0A3N9W397"/>
<reference evidence="16 17" key="1">
    <citation type="submission" date="2018-05" db="EMBL/GenBank/DDBJ databases">
        <title>Micromonospora from Atacama Desert.</title>
        <authorList>
            <person name="Carro L."/>
            <person name="Goodfellow M."/>
            <person name="Klenk H.-P."/>
        </authorList>
    </citation>
    <scope>NUCLEOTIDE SEQUENCE [LARGE SCALE GENOMIC DNA]</scope>
    <source>
        <strain evidence="16 17">LB39</strain>
    </source>
</reference>
<organism evidence="16 17">
    <name type="scientific">Micromonospora inaquosa</name>
    <dbReference type="NCBI Taxonomy" id="2203716"/>
    <lineage>
        <taxon>Bacteria</taxon>
        <taxon>Bacillati</taxon>
        <taxon>Actinomycetota</taxon>
        <taxon>Actinomycetes</taxon>
        <taxon>Micromonosporales</taxon>
        <taxon>Micromonosporaceae</taxon>
        <taxon>Micromonospora</taxon>
    </lineage>
</organism>
<dbReference type="GO" id="GO:0045227">
    <property type="term" value="P:capsule polysaccharide biosynthetic process"/>
    <property type="evidence" value="ECO:0007669"/>
    <property type="project" value="UniProtKB-UniPathway"/>
</dbReference>
<dbReference type="InterPro" id="IPR020959">
    <property type="entry name" value="ArabinofuranosylTrfase_AftA_C"/>
</dbReference>
<evidence type="ECO:0000256" key="8">
    <source>
        <dbReference type="ARBA" id="ARBA00022692"/>
    </source>
</evidence>
<proteinExistence type="inferred from homology"/>
<feature type="transmembrane region" description="Helical" evidence="13">
    <location>
        <begin position="256"/>
        <end position="279"/>
    </location>
</feature>
<protein>
    <recommendedName>
        <fullName evidence="5">Galactan 5-O-arabinofuranosyltransferase</fullName>
        <ecNumber evidence="4">2.4.2.46</ecNumber>
    </recommendedName>
    <alternativeName>
        <fullName evidence="11">Arabinofuranosyltransferase AftA</fullName>
    </alternativeName>
</protein>
<feature type="transmembrane region" description="Helical" evidence="13">
    <location>
        <begin position="203"/>
        <end position="236"/>
    </location>
</feature>
<evidence type="ECO:0000256" key="2">
    <source>
        <dbReference type="ARBA" id="ARBA00004776"/>
    </source>
</evidence>
<evidence type="ECO:0000313" key="17">
    <source>
        <dbReference type="Proteomes" id="UP000282312"/>
    </source>
</evidence>
<comment type="pathway">
    <text evidence="2">Cell wall biogenesis; cell wall polysaccharide biosynthesis.</text>
</comment>
<accession>A0A3N9W397</accession>
<comment type="subcellular location">
    <subcellularLocation>
        <location evidence="1">Cell membrane</location>
        <topology evidence="1">Multi-pass membrane protein</topology>
    </subcellularLocation>
</comment>
<feature type="transmembrane region" description="Helical" evidence="13">
    <location>
        <begin position="375"/>
        <end position="395"/>
    </location>
</feature>
<dbReference type="Pfam" id="PF12249">
    <property type="entry name" value="AftA_C"/>
    <property type="match status" value="1"/>
</dbReference>
<evidence type="ECO:0000256" key="7">
    <source>
        <dbReference type="ARBA" id="ARBA00022679"/>
    </source>
</evidence>
<dbReference type="GO" id="GO:0044038">
    <property type="term" value="P:cell wall macromolecule biosynthetic process"/>
    <property type="evidence" value="ECO:0007669"/>
    <property type="project" value="InterPro"/>
</dbReference>
<feature type="domain" description="Arabinofuranosyltransferase AftA N-terminal" evidence="15">
    <location>
        <begin position="61"/>
        <end position="448"/>
    </location>
</feature>
<evidence type="ECO:0000256" key="1">
    <source>
        <dbReference type="ARBA" id="ARBA00004651"/>
    </source>
</evidence>
<keyword evidence="10 13" id="KW-0472">Membrane</keyword>
<gene>
    <name evidence="16" type="ORF">DLJ59_33245</name>
</gene>
<evidence type="ECO:0000256" key="12">
    <source>
        <dbReference type="ARBA" id="ARBA00034030"/>
    </source>
</evidence>
<dbReference type="UniPathway" id="UPA00963"/>
<dbReference type="Proteomes" id="UP000282312">
    <property type="component" value="Unassembled WGS sequence"/>
</dbReference>
<keyword evidence="6" id="KW-1003">Cell membrane</keyword>
<feature type="domain" description="Arabinofuranosyltransferase AftA C-terminal" evidence="14">
    <location>
        <begin position="487"/>
        <end position="629"/>
    </location>
</feature>
<feature type="transmembrane region" description="Helical" evidence="13">
    <location>
        <begin position="30"/>
        <end position="47"/>
    </location>
</feature>
<feature type="transmembrane region" description="Helical" evidence="13">
    <location>
        <begin position="299"/>
        <end position="321"/>
    </location>
</feature>
<dbReference type="EMBL" id="QGSZ01000364">
    <property type="protein sequence ID" value="RQW95290.1"/>
    <property type="molecule type" value="Genomic_DNA"/>
</dbReference>
<evidence type="ECO:0000259" key="15">
    <source>
        <dbReference type="Pfam" id="PF12250"/>
    </source>
</evidence>
<keyword evidence="8 13" id="KW-0812">Transmembrane</keyword>
<evidence type="ECO:0000259" key="14">
    <source>
        <dbReference type="Pfam" id="PF12249"/>
    </source>
</evidence>
<feature type="transmembrane region" description="Helical" evidence="13">
    <location>
        <begin position="407"/>
        <end position="428"/>
    </location>
</feature>
<feature type="transmembrane region" description="Helical" evidence="13">
    <location>
        <begin position="440"/>
        <end position="460"/>
    </location>
</feature>
<evidence type="ECO:0000256" key="10">
    <source>
        <dbReference type="ARBA" id="ARBA00023136"/>
    </source>
</evidence>
<comment type="catalytic activity">
    <reaction evidence="12">
        <text>Adds an alpha-D-arabinofuranosyl group from trans,octacis-decaprenylphospho-beta-D-arabinofuranose at the 5-O-position of the eighth, tenth and twelfth galactofuranose unit of the galactofuranan chain of [beta-D-galactofuranosyl-(1-&gt;5)-beta-D-galactofuranosyl-(1-&gt;6)]14-beta-D-galactofuranosyl-(1-&gt;5)-beta-D-galactofuranosyl-(1-&gt;4)-alpha-L-rhamnopyranosyl-(1-&gt;3)-N-acetyl-alpha-D-glucosaminyl-diphospho-trans,octacis-decaprenol.</text>
        <dbReference type="EC" id="2.4.2.46"/>
    </reaction>
</comment>
<evidence type="ECO:0000313" key="16">
    <source>
        <dbReference type="EMBL" id="RQW95290.1"/>
    </source>
</evidence>
<keyword evidence="7" id="KW-0808">Transferase</keyword>
<evidence type="ECO:0000256" key="5">
    <source>
        <dbReference type="ARBA" id="ARBA00020482"/>
    </source>
</evidence>
<feature type="transmembrane region" description="Helical" evidence="13">
    <location>
        <begin position="171"/>
        <end position="191"/>
    </location>
</feature>
<comment type="similarity">
    <text evidence="3">Belongs to the glycosyltransferase 85 family.</text>
</comment>
<dbReference type="Pfam" id="PF12250">
    <property type="entry name" value="AftA_N"/>
    <property type="match status" value="1"/>
</dbReference>
<dbReference type="GO" id="GO:0016757">
    <property type="term" value="F:glycosyltransferase activity"/>
    <property type="evidence" value="ECO:0007669"/>
    <property type="project" value="InterPro"/>
</dbReference>
<sequence length="630" mass="69762">MRVQKGQGVTIADRRVGTTFERNHKALRPYYFALLGAIFVAFIDSVLPDEPYSSPLLSYGVRCAVLTIVISAVAATWWCIDHGRDWDTDLVPVLVAVVTAGTLLTFLHGTPFSLEGINGDQSFRTATLTRFADTAGLADFTYRDLPAYYSPALMWLLGRAADLFGLEPWRLLKYGTLAIAYIAPIVTYLLWRRLVAPRIAALISATTLITAAAAASGTIAEPYAWIVFVAFVPWWIEAVQGIRRAEVKPLPIIVSGLVGAALFATYYYFFFLGPLVFLIALGIERARGEFSWQKAGRGLLVLLIAAAGSAFFWLPLAVNFLSAENYFSYNNRYFRPSFGDIALPMVEPNFVGALAMTGLLYMIWSASRNTICRHLLAFFVAVYAWHVVGFVAALGGFPLMSFKMKELILAVCLVAAVMALRHLAEVTIEWTRRFEARRLIAAMAALLAVITADHFVTYVVKHPGVASAHNQRLPDGRLPRYADEPTKPASTATAQALSSAIMSNYQGTDRPVVLSDRIDLFAFYPYYGFVQWNAFYSHPTANFRGRVELVESFARVATPSDFTALLDGNAFDRIDVLVLRVQGDKAVFTYKDMDFPNGSKEHDATFPTALISPQDFNLTKLDGYLVAVRK</sequence>
<keyword evidence="9 13" id="KW-1133">Transmembrane helix</keyword>
<dbReference type="InterPro" id="IPR020963">
    <property type="entry name" value="ArabinofuranosylTrfase_AftA_N"/>
</dbReference>
<feature type="transmembrane region" description="Helical" evidence="13">
    <location>
        <begin position="341"/>
        <end position="363"/>
    </location>
</feature>